<dbReference type="RefSeq" id="WP_101575796.1">
    <property type="nucleotide sequence ID" value="NZ_PGVA01000004.1"/>
</dbReference>
<dbReference type="OrthoDB" id="2449131at2"/>
<evidence type="ECO:0000313" key="4">
    <source>
        <dbReference type="Proteomes" id="UP000235114"/>
    </source>
</evidence>
<dbReference type="Proteomes" id="UP000234951">
    <property type="component" value="Unassembled WGS sequence"/>
</dbReference>
<reference evidence="1 3" key="1">
    <citation type="submission" date="2017-11" db="EMBL/GenBank/DDBJ databases">
        <title>Comparitive Functional Genomics of Dry Heat Resistant strains isolated from the Viking Spacecraft.</title>
        <authorList>
            <person name="Seuylemezian A."/>
            <person name="Cooper K."/>
            <person name="Vaishampayan P."/>
        </authorList>
    </citation>
    <scope>NUCLEOTIDE SEQUENCE [LARGE SCALE GENOMIC DNA]</scope>
    <source>
        <strain evidence="1 3">M4.6</strain>
    </source>
</reference>
<dbReference type="EMBL" id="PGVD01000013">
    <property type="protein sequence ID" value="PLS00252.1"/>
    <property type="molecule type" value="Genomic_DNA"/>
</dbReference>
<dbReference type="Proteomes" id="UP000235114">
    <property type="component" value="Unassembled WGS sequence"/>
</dbReference>
<evidence type="ECO:0000313" key="3">
    <source>
        <dbReference type="Proteomes" id="UP000234951"/>
    </source>
</evidence>
<accession>A0A2N5GRR0</accession>
<protein>
    <recommendedName>
        <fullName evidence="5">ABC transporter periplasmic binding protein yphF</fullName>
    </recommendedName>
</protein>
<comment type="caution">
    <text evidence="1">The sequence shown here is derived from an EMBL/GenBank/DDBJ whole genome shotgun (WGS) entry which is preliminary data.</text>
</comment>
<dbReference type="EMBL" id="PGVA01000004">
    <property type="protein sequence ID" value="PLR86132.1"/>
    <property type="molecule type" value="Genomic_DNA"/>
</dbReference>
<dbReference type="AlphaFoldDB" id="A0A2N5GRR0"/>
<gene>
    <name evidence="1" type="ORF">CU635_03595</name>
    <name evidence="2" type="ORF">CVD25_05305</name>
</gene>
<organism evidence="1 3">
    <name type="scientific">Bacillus canaveralius</name>
    <dbReference type="NCBI Taxonomy" id="1403243"/>
    <lineage>
        <taxon>Bacteria</taxon>
        <taxon>Bacillati</taxon>
        <taxon>Bacillota</taxon>
        <taxon>Bacilli</taxon>
        <taxon>Bacillales</taxon>
        <taxon>Bacillaceae</taxon>
        <taxon>Bacillus</taxon>
    </lineage>
</organism>
<dbReference type="PROSITE" id="PS51257">
    <property type="entry name" value="PROKAR_LIPOPROTEIN"/>
    <property type="match status" value="1"/>
</dbReference>
<name>A0A2N5GRR0_9BACI</name>
<reference evidence="2 4" key="2">
    <citation type="submission" date="2017-12" db="EMBL/GenBank/DDBJ databases">
        <title>Comparative Functional Genomics of Dry Heat Resistant strains isolated from the Viking Spacecraft.</title>
        <authorList>
            <person name="Seuylemezian A."/>
            <person name="Cooper K."/>
            <person name="Vaishampayan P."/>
        </authorList>
    </citation>
    <scope>NUCLEOTIDE SEQUENCE [LARGE SCALE GENOMIC DNA]</scope>
    <source>
        <strain evidence="2 4">ATCC 29669</strain>
    </source>
</reference>
<proteinExistence type="predicted"/>
<evidence type="ECO:0000313" key="1">
    <source>
        <dbReference type="EMBL" id="PLR86132.1"/>
    </source>
</evidence>
<evidence type="ECO:0000313" key="2">
    <source>
        <dbReference type="EMBL" id="PLS00252.1"/>
    </source>
</evidence>
<keyword evidence="4" id="KW-1185">Reference proteome</keyword>
<sequence>MKKALIVFLVAIITAMLTGCMYPNERLAENQIPYKDQADAVQSAVDQFREASGGLLPIKTKEAETPIYEKYPIDFARIVPTYMAELPGNSFENGGVFQYVLVDVETDPKVKLFDLRIAETIRDIKMRIYSNGYPPYKEQIADGIFTLDFKKLGYKEDPVVISPYTQQNLPFIVTGEGVVLVDYRSDLYQALKAKESNYEPGEDIRNILVEDSYFVPAYSHPYTIEPESDEPIFLVK</sequence>
<evidence type="ECO:0008006" key="5">
    <source>
        <dbReference type="Google" id="ProtNLM"/>
    </source>
</evidence>